<dbReference type="InterPro" id="IPR012861">
    <property type="entry name" value="DUF1634"/>
</dbReference>
<keyword evidence="1" id="KW-1133">Transmembrane helix</keyword>
<dbReference type="Proteomes" id="UP001595792">
    <property type="component" value="Unassembled WGS sequence"/>
</dbReference>
<keyword evidence="1" id="KW-0812">Transmembrane</keyword>
<feature type="transmembrane region" description="Helical" evidence="1">
    <location>
        <begin position="71"/>
        <end position="89"/>
    </location>
</feature>
<feature type="transmembrane region" description="Helical" evidence="1">
    <location>
        <begin position="101"/>
        <end position="121"/>
    </location>
</feature>
<dbReference type="EMBL" id="JBHSBY010000038">
    <property type="protein sequence ID" value="MFC4196804.1"/>
    <property type="molecule type" value="Genomic_DNA"/>
</dbReference>
<proteinExistence type="predicted"/>
<name>A0ABV8NJ56_9SPHI</name>
<reference evidence="3" key="1">
    <citation type="journal article" date="2019" name="Int. J. Syst. Evol. Microbiol.">
        <title>The Global Catalogue of Microorganisms (GCM) 10K type strain sequencing project: providing services to taxonomists for standard genome sequencing and annotation.</title>
        <authorList>
            <consortium name="The Broad Institute Genomics Platform"/>
            <consortium name="The Broad Institute Genome Sequencing Center for Infectious Disease"/>
            <person name="Wu L."/>
            <person name="Ma J."/>
        </authorList>
    </citation>
    <scope>NUCLEOTIDE SEQUENCE [LARGE SCALE GENOMIC DNA]</scope>
    <source>
        <strain evidence="3">CCM 8689</strain>
    </source>
</reference>
<dbReference type="Pfam" id="PF07843">
    <property type="entry name" value="DUF1634"/>
    <property type="match status" value="1"/>
</dbReference>
<comment type="caution">
    <text evidence="2">The sequence shown here is derived from an EMBL/GenBank/DDBJ whole genome shotgun (WGS) entry which is preliminary data.</text>
</comment>
<feature type="transmembrane region" description="Helical" evidence="1">
    <location>
        <begin position="12"/>
        <end position="38"/>
    </location>
</feature>
<keyword evidence="1" id="KW-0472">Membrane</keyword>
<gene>
    <name evidence="2" type="ORF">ACFOUY_08850</name>
</gene>
<evidence type="ECO:0000313" key="3">
    <source>
        <dbReference type="Proteomes" id="UP001595792"/>
    </source>
</evidence>
<keyword evidence="3" id="KW-1185">Reference proteome</keyword>
<accession>A0ABV8NJ56</accession>
<organism evidence="2 3">
    <name type="scientific">Pedobacter jamesrossensis</name>
    <dbReference type="NCBI Taxonomy" id="1908238"/>
    <lineage>
        <taxon>Bacteria</taxon>
        <taxon>Pseudomonadati</taxon>
        <taxon>Bacteroidota</taxon>
        <taxon>Sphingobacteriia</taxon>
        <taxon>Sphingobacteriales</taxon>
        <taxon>Sphingobacteriaceae</taxon>
        <taxon>Pedobacter</taxon>
    </lineage>
</organism>
<evidence type="ECO:0000313" key="2">
    <source>
        <dbReference type="EMBL" id="MFC4196804.1"/>
    </source>
</evidence>
<sequence length="123" mass="13384">MKKLTKNGLQAFIGNALRIGVITSFSFILFGGISYLIAHGSHFSDFTSFKIYTVPLKEMFKGVLSLNSKSIIQLGIIILIATPIMRVVFSAISFALAKDILYTGITLLVLLIIAFSMISGYTG</sequence>
<evidence type="ECO:0000256" key="1">
    <source>
        <dbReference type="SAM" id="Phobius"/>
    </source>
</evidence>
<protein>
    <submittedName>
        <fullName evidence="2">DUF1634 domain-containing protein</fullName>
    </submittedName>
</protein>
<dbReference type="RefSeq" id="WP_378960144.1">
    <property type="nucleotide sequence ID" value="NZ_JBHRXC010000016.1"/>
</dbReference>